<dbReference type="AlphaFoldDB" id="A0A3D9L2S0"/>
<dbReference type="Gene3D" id="3.40.50.2000">
    <property type="entry name" value="Glycogen Phosphorylase B"/>
    <property type="match status" value="1"/>
</dbReference>
<name>A0A3D9L2S0_MARFU</name>
<dbReference type="GO" id="GO:0016740">
    <property type="term" value="F:transferase activity"/>
    <property type="evidence" value="ECO:0007669"/>
    <property type="project" value="UniProtKB-KW"/>
</dbReference>
<sequence length="422" mass="48324">MDIMILALSRWDGKYSSTILSLAKVFAREHRVFYLDNPFTIKDVLLGLGTRQIWRRLPALLFGWNSFSRPIPGIPNFVVVTPRMTWSINWLPKGKLFHALARINDKIVFHVISKTINKFQLRDFAYINSFNPLYGNHFPDDFWPRPSIYHCVDDISKSPYVAKHGTREEKVAAQKADLVVTTSGELARLKSDQNDQVEVIPNAADVRLFQRAMNETLSVPPELSKLPKDKKVVVYCGNICHRLDYQLLVKIAERLTNHILLMVGPISSDAYRQHRLHKHANVVFTGKKKLEQLPAYLQHSHCAIIPFLCNTLTRSIYPLKVNEYLSAGKPVVTTPFSEEIKGFGGVVSVADSHEAFIREVRQSIIMDDDYKQEMRMEFAASNSWEDRASKFLKVLTKQRSWQNTPNPIQTDASNPTRNLSDC</sequence>
<accession>A0A3D9L2S0</accession>
<dbReference type="RefSeq" id="WP_115868809.1">
    <property type="nucleotide sequence ID" value="NZ_QREG01000013.1"/>
</dbReference>
<gene>
    <name evidence="2" type="ORF">C7460_113118</name>
</gene>
<dbReference type="SUPFAM" id="SSF53756">
    <property type="entry name" value="UDP-Glycosyltransferase/glycogen phosphorylase"/>
    <property type="match status" value="1"/>
</dbReference>
<feature type="region of interest" description="Disordered" evidence="1">
    <location>
        <begin position="402"/>
        <end position="422"/>
    </location>
</feature>
<keyword evidence="2" id="KW-0808">Transferase</keyword>
<dbReference type="PANTHER" id="PTHR12526">
    <property type="entry name" value="GLYCOSYLTRANSFERASE"/>
    <property type="match status" value="1"/>
</dbReference>
<evidence type="ECO:0000256" key="1">
    <source>
        <dbReference type="SAM" id="MobiDB-lite"/>
    </source>
</evidence>
<comment type="caution">
    <text evidence="2">The sequence shown here is derived from an EMBL/GenBank/DDBJ whole genome shotgun (WGS) entry which is preliminary data.</text>
</comment>
<dbReference type="Proteomes" id="UP000256779">
    <property type="component" value="Unassembled WGS sequence"/>
</dbReference>
<reference evidence="2 3" key="1">
    <citation type="submission" date="2018-07" db="EMBL/GenBank/DDBJ databases">
        <title>Genomic Encyclopedia of Type Strains, Phase IV (KMG-IV): sequencing the most valuable type-strain genomes for metagenomic binning, comparative biology and taxonomic classification.</title>
        <authorList>
            <person name="Goeker M."/>
        </authorList>
    </citation>
    <scope>NUCLEOTIDE SEQUENCE [LARGE SCALE GENOMIC DNA]</scope>
    <source>
        <strain evidence="2 3">DSM 4134</strain>
    </source>
</reference>
<dbReference type="Gene3D" id="3.40.50.11010">
    <property type="match status" value="1"/>
</dbReference>
<evidence type="ECO:0000313" key="2">
    <source>
        <dbReference type="EMBL" id="RED97069.1"/>
    </source>
</evidence>
<dbReference type="EMBL" id="QREG01000013">
    <property type="protein sequence ID" value="RED97069.1"/>
    <property type="molecule type" value="Genomic_DNA"/>
</dbReference>
<organism evidence="2 3">
    <name type="scientific">Marinoscillum furvescens DSM 4134</name>
    <dbReference type="NCBI Taxonomy" id="1122208"/>
    <lineage>
        <taxon>Bacteria</taxon>
        <taxon>Pseudomonadati</taxon>
        <taxon>Bacteroidota</taxon>
        <taxon>Cytophagia</taxon>
        <taxon>Cytophagales</taxon>
        <taxon>Reichenbachiellaceae</taxon>
        <taxon>Marinoscillum</taxon>
    </lineage>
</organism>
<keyword evidence="3" id="KW-1185">Reference proteome</keyword>
<evidence type="ECO:0000313" key="3">
    <source>
        <dbReference type="Proteomes" id="UP000256779"/>
    </source>
</evidence>
<dbReference type="OrthoDB" id="9816564at2"/>
<dbReference type="Pfam" id="PF13692">
    <property type="entry name" value="Glyco_trans_1_4"/>
    <property type="match status" value="1"/>
</dbReference>
<proteinExistence type="predicted"/>
<protein>
    <submittedName>
        <fullName evidence="2">Glycosyltransferase involved in cell wall biosynthesis</fullName>
    </submittedName>
</protein>